<gene>
    <name evidence="2" type="ORF">AWL63_18285</name>
</gene>
<reference evidence="2 3" key="1">
    <citation type="submission" date="2016-01" db="EMBL/GenBank/DDBJ databases">
        <title>Complete genome and mega plasmid sequence of Sphingomonas panacis DCY99 elicits systemic resistance in rice to Xanthomonas oryzae.</title>
        <authorList>
            <person name="Kim Y.J."/>
            <person name="Yang D.C."/>
            <person name="Sing P."/>
        </authorList>
    </citation>
    <scope>NUCLEOTIDE SEQUENCE [LARGE SCALE GENOMIC DNA]</scope>
    <source>
        <strain evidence="2 3">DCY99</strain>
    </source>
</reference>
<keyword evidence="3" id="KW-1185">Reference proteome</keyword>
<evidence type="ECO:0000313" key="2">
    <source>
        <dbReference type="EMBL" id="AOH85593.1"/>
    </source>
</evidence>
<dbReference type="KEGG" id="span:AWL63_18285"/>
<feature type="region of interest" description="Disordered" evidence="1">
    <location>
        <begin position="165"/>
        <end position="189"/>
    </location>
</feature>
<dbReference type="AlphaFoldDB" id="A0A1B3ZDU5"/>
<evidence type="ECO:0000256" key="1">
    <source>
        <dbReference type="SAM" id="MobiDB-lite"/>
    </source>
</evidence>
<sequence>MTEAKVALDELSDTAIVVTGRRLTPIDDIKPRRILSDDTLSAYRTTTLGELLEAIAQHEGVAPDVVVNGRRLGSLADIEALPPEAVERVEIYDAPVGQRFGFAPRGGRTLNIVLKRNFQSLTVEAKAGGTTRRDRGLVSMVGRGARLRGDRRLNATVSAVRDGEVRASRRPAVGGNSETGVQGNRDRSLVPGRKELDARLGFSLPLGNGMLDMGVKTNHDRTFSLLALSDVSGVLLPAQRRRQLTSVDAQDISATYSVNRGAWFTSIMIGLSHSVSHSITRLQQDASTALCTDVGPVCRSQSVALSTTTGSVDAQLGGPLLDLTPGQVRLDIHAGHDRSSVVNFDRLYATRPTYRYRSTRAQVTLTLPLVGPKTPLLGVLGTIDFSPTLTIESLAGTGRMFGRALSASWLIFPELSVNAVMESRGSFPSIAQLGAPRLVVPDVNVYDYRVAGIVATNYLTGGTALARESSDTITLSANYTRTFGGMSAAFGTTYLTIRTNEPIVSLPEPSPLLEAYFPDHFIRDAGGRLTLIDARPFNARRLLRKSLTLTLNLAGTSDASSTAGPKATVVRPLQWRLGVRAEHLMEQSLQLMPRFAPIDLLAHPLSIVGGAPSAWNLTLQGGVTGARTSLVVDYSWRSGVHAQAQNGHDAIHSEPLGMLDFTASRDFGNAGNTQSTPTFRVTGRIRNILDARPNITVFSRAGASRLNPWLLAPEGRSILISLTVPIGKEYPP</sequence>
<accession>A0A1B3ZDU5</accession>
<dbReference type="SUPFAM" id="SSF56935">
    <property type="entry name" value="Porins"/>
    <property type="match status" value="1"/>
</dbReference>
<name>A0A1B3ZDU5_9SPHN</name>
<organism evidence="2 3">
    <name type="scientific">Sphingomonas panacis</name>
    <dbReference type="NCBI Taxonomy" id="1560345"/>
    <lineage>
        <taxon>Bacteria</taxon>
        <taxon>Pseudomonadati</taxon>
        <taxon>Pseudomonadota</taxon>
        <taxon>Alphaproteobacteria</taxon>
        <taxon>Sphingomonadales</taxon>
        <taxon>Sphingomonadaceae</taxon>
        <taxon>Sphingomonas</taxon>
    </lineage>
</organism>
<evidence type="ECO:0000313" key="3">
    <source>
        <dbReference type="Proteomes" id="UP000094256"/>
    </source>
</evidence>
<evidence type="ECO:0008006" key="4">
    <source>
        <dbReference type="Google" id="ProtNLM"/>
    </source>
</evidence>
<dbReference type="EMBL" id="CP014168">
    <property type="protein sequence ID" value="AOH85593.1"/>
    <property type="molecule type" value="Genomic_DNA"/>
</dbReference>
<proteinExistence type="predicted"/>
<dbReference type="Proteomes" id="UP000094256">
    <property type="component" value="Chromosome"/>
</dbReference>
<dbReference type="STRING" id="1560345.AWL63_18285"/>
<protein>
    <recommendedName>
        <fullName evidence="4">TonB-dependent receptor-like beta-barrel domain-containing protein</fullName>
    </recommendedName>
</protein>